<dbReference type="InterPro" id="IPR032149">
    <property type="entry name" value="DUF4988"/>
</dbReference>
<dbReference type="InterPro" id="IPR032675">
    <property type="entry name" value="LRR_dom_sf"/>
</dbReference>
<name>A0ABY5UZU4_9BACT</name>
<keyword evidence="1" id="KW-0175">Coiled coil</keyword>
<evidence type="ECO:0000313" key="3">
    <source>
        <dbReference type="EMBL" id="UWN56612.1"/>
    </source>
</evidence>
<protein>
    <submittedName>
        <fullName evidence="3">PL29 family lyase N-terminal domain-containing protein</fullName>
    </submittedName>
</protein>
<dbReference type="InterPro" id="IPR053139">
    <property type="entry name" value="Surface_bspA-like"/>
</dbReference>
<dbReference type="Pfam" id="PF16378">
    <property type="entry name" value="DUF4988"/>
    <property type="match status" value="3"/>
</dbReference>
<dbReference type="Gene3D" id="1.25.40.20">
    <property type="entry name" value="Ankyrin repeat-containing domain"/>
    <property type="match status" value="1"/>
</dbReference>
<dbReference type="InterPro" id="IPR036770">
    <property type="entry name" value="Ankyrin_rpt-contain_sf"/>
</dbReference>
<sequence length="879" mass="96500">MKKIFILFVIATILFGCSEEYDDSGLRNDLNDLENRVEKLEELCKQMNTNISSLQSIVTALQSNDYITSVSPAVENGRTIGYVISFAINDPITVYHGSKGTDGTTPQIGVKQDGGIYYWTLNGEWLTDDQDNRIKAQGMDGTNGKSAYDLAVEKGYSGTLDEWLASLKGSNGNDGDDGKSAYELAVEKGYKGTLEEWLASLNGTNGDNGKSAYELAVEKGYNGTLDEWLESLKGSNGNDGNDGKSAYELAVEKGYTGTLEEWLESLKGINGITPKLKIEHDYWYVSYNGGESWTSVGKAVGENGQNGDSMFQDVDYTSNPDYVIFTLNNGYQIKLPTWSAFEALQTLCNQVNTNLSSLQSIVTALQDNDYITSVDPLTEDGKVVGYTIKFAKSNPIVIYNGKDGNNGTVPAIGVKKDTDGIYYWTLDGKWLTDDSDNKIQAQGIDGNEGATGATPKLKIENGYWFVSYNDDDSWVQLGKATGEDGKDGDNIFKSVTQDENNVYFNLTNGSTITIPKSGQSMDPNIIQFEDENVKKICVALWDTDGDHELSIEEAAAVKTIQTVFKDNTDIQLFNELKYFTGLTSIDGWAFGTCTNLWRITIPVNVVSINENAFSGCKQLKRVMFEKGSKLKTISRCFYACPLIAIEIPASVESIENHAFDWPSSTLTSVTFEEGSRLRTIGEDAFSDTPLTSIEIPASVERIGKRAFANSQIESIIFHKGSKLQIIEGTKAGERNLDGVFSNCKSLKSIEIPANVHTIKSAAFKGCTALKTVTFETGSKLITIESGYGDGSGYYGAFSNCGLEIVDASACTEIRTLGQYAFTHGNYYYNLLLKIGTKIPPICYDRTFPDKIKIQVPIGCADVYRKADYWKNGTITEFSE</sequence>
<reference evidence="3" key="1">
    <citation type="journal article" date="2022" name="Cell">
        <title>Design, construction, and in vivo augmentation of a complex gut microbiome.</title>
        <authorList>
            <person name="Cheng A.G."/>
            <person name="Ho P.Y."/>
            <person name="Aranda-Diaz A."/>
            <person name="Jain S."/>
            <person name="Yu F.B."/>
            <person name="Meng X."/>
            <person name="Wang M."/>
            <person name="Iakiviak M."/>
            <person name="Nagashima K."/>
            <person name="Zhao A."/>
            <person name="Murugkar P."/>
            <person name="Patil A."/>
            <person name="Atabakhsh K."/>
            <person name="Weakley A."/>
            <person name="Yan J."/>
            <person name="Brumbaugh A.R."/>
            <person name="Higginbottom S."/>
            <person name="Dimas A."/>
            <person name="Shiver A.L."/>
            <person name="Deutschbauer A."/>
            <person name="Neff N."/>
            <person name="Sonnenburg J.L."/>
            <person name="Huang K.C."/>
            <person name="Fischbach M.A."/>
        </authorList>
    </citation>
    <scope>NUCLEOTIDE SEQUENCE</scope>
    <source>
        <strain evidence="3">AP11</strain>
    </source>
</reference>
<organism evidence="3 4">
    <name type="scientific">Alistipes ihumii AP11</name>
    <dbReference type="NCBI Taxonomy" id="1211813"/>
    <lineage>
        <taxon>Bacteria</taxon>
        <taxon>Pseudomonadati</taxon>
        <taxon>Bacteroidota</taxon>
        <taxon>Bacteroidia</taxon>
        <taxon>Bacteroidales</taxon>
        <taxon>Rikenellaceae</taxon>
        <taxon>Alistipes</taxon>
    </lineage>
</organism>
<dbReference type="Pfam" id="PF13306">
    <property type="entry name" value="LRR_5"/>
    <property type="match status" value="2"/>
</dbReference>
<accession>A0ABY5UZU4</accession>
<evidence type="ECO:0000259" key="2">
    <source>
        <dbReference type="Pfam" id="PF16378"/>
    </source>
</evidence>
<gene>
    <name evidence="3" type="ORF">NQ491_08090</name>
</gene>
<feature type="domain" description="DUF4988" evidence="2">
    <location>
        <begin position="26"/>
        <end position="145"/>
    </location>
</feature>
<evidence type="ECO:0000256" key="1">
    <source>
        <dbReference type="SAM" id="Coils"/>
    </source>
</evidence>
<dbReference type="EMBL" id="CP102294">
    <property type="protein sequence ID" value="UWN56612.1"/>
    <property type="molecule type" value="Genomic_DNA"/>
</dbReference>
<feature type="domain" description="DUF4988" evidence="2">
    <location>
        <begin position="266"/>
        <end position="334"/>
    </location>
</feature>
<dbReference type="Proteomes" id="UP001059295">
    <property type="component" value="Chromosome"/>
</dbReference>
<dbReference type="SUPFAM" id="SSF52058">
    <property type="entry name" value="L domain-like"/>
    <property type="match status" value="1"/>
</dbReference>
<dbReference type="PANTHER" id="PTHR45661">
    <property type="entry name" value="SURFACE ANTIGEN"/>
    <property type="match status" value="1"/>
</dbReference>
<dbReference type="Gene3D" id="3.80.10.10">
    <property type="entry name" value="Ribonuclease Inhibitor"/>
    <property type="match status" value="2"/>
</dbReference>
<evidence type="ECO:0000313" key="4">
    <source>
        <dbReference type="Proteomes" id="UP001059295"/>
    </source>
</evidence>
<dbReference type="GO" id="GO:0016829">
    <property type="term" value="F:lyase activity"/>
    <property type="evidence" value="ECO:0007669"/>
    <property type="project" value="UniProtKB-KW"/>
</dbReference>
<feature type="domain" description="DUF4988" evidence="2">
    <location>
        <begin position="344"/>
        <end position="515"/>
    </location>
</feature>
<keyword evidence="3" id="KW-0456">Lyase</keyword>
<dbReference type="PANTHER" id="PTHR45661:SF3">
    <property type="entry name" value="IG-LIKE DOMAIN-CONTAINING PROTEIN"/>
    <property type="match status" value="1"/>
</dbReference>
<dbReference type="InterPro" id="IPR026906">
    <property type="entry name" value="LRR_5"/>
</dbReference>
<feature type="coiled-coil region" evidence="1">
    <location>
        <begin position="23"/>
        <end position="57"/>
    </location>
</feature>
<dbReference type="PROSITE" id="PS51257">
    <property type="entry name" value="PROKAR_LIPOPROTEIN"/>
    <property type="match status" value="1"/>
</dbReference>
<dbReference type="GeneID" id="82891686"/>
<proteinExistence type="predicted"/>
<dbReference type="RefSeq" id="WP_019246684.1">
    <property type="nucleotide sequence ID" value="NZ_CAPH01000018.1"/>
</dbReference>
<keyword evidence="4" id="KW-1185">Reference proteome</keyword>